<dbReference type="InterPro" id="IPR006342">
    <property type="entry name" value="FkbM_mtfrase"/>
</dbReference>
<sequence length="319" mass="35939">MPLVFTPFLKRAGYLDNLTMTLANVGSRRLHATDDLGGQGWSVFAPNLTIYGFDADPEACDAANADVKKQGINWQETHIPLVLSHTCGTQTLYVTKNPMCSSLYPPNEPYLERFNGLDVMELDFAMQVETTTLDTFCQQEGVTGVDFLRTDVQGADLDVLRGAQNLLDQSGLAVEVEVIFAPLYVGQPLFANVDMFMREQGFTLMEIRLHPGVPRRVLPMVSKPIYHGQKLWANATYVRDILAPETPDHWRNPEHIFKLACILDVLSGHDYAAELLMYLVEVHQWPLQELLLNAVRAYAPEHLWPQLPLLSYLQNKINA</sequence>
<dbReference type="KEGG" id="glt:GlitD10_2716"/>
<organism evidence="2 3">
    <name type="scientific">Gloeomargarita lithophora Alchichica-D10</name>
    <dbReference type="NCBI Taxonomy" id="1188229"/>
    <lineage>
        <taxon>Bacteria</taxon>
        <taxon>Bacillati</taxon>
        <taxon>Cyanobacteriota</taxon>
        <taxon>Cyanophyceae</taxon>
        <taxon>Gloeomargaritales</taxon>
        <taxon>Gloeomargaritaceae</taxon>
        <taxon>Gloeomargarita</taxon>
    </lineage>
</organism>
<dbReference type="GO" id="GO:0008171">
    <property type="term" value="F:O-methyltransferase activity"/>
    <property type="evidence" value="ECO:0007669"/>
    <property type="project" value="TreeGrafter"/>
</dbReference>
<dbReference type="NCBIfam" id="TIGR01444">
    <property type="entry name" value="fkbM_fam"/>
    <property type="match status" value="1"/>
</dbReference>
<dbReference type="Gene3D" id="3.40.50.150">
    <property type="entry name" value="Vaccinia Virus protein VP39"/>
    <property type="match status" value="1"/>
</dbReference>
<proteinExistence type="predicted"/>
<evidence type="ECO:0000313" key="3">
    <source>
        <dbReference type="Proteomes" id="UP000180235"/>
    </source>
</evidence>
<dbReference type="EMBL" id="CP017675">
    <property type="protein sequence ID" value="APB35059.1"/>
    <property type="molecule type" value="Genomic_DNA"/>
</dbReference>
<name>A0A1J0AGP4_9CYAN</name>
<gene>
    <name evidence="2" type="ORF">GlitD10_2716</name>
</gene>
<dbReference type="OrthoDB" id="292760at2"/>
<keyword evidence="2" id="KW-0808">Transferase</keyword>
<accession>A0A1J0AGP4</accession>
<dbReference type="AlphaFoldDB" id="A0A1J0AGP4"/>
<dbReference type="GO" id="GO:0032259">
    <property type="term" value="P:methylation"/>
    <property type="evidence" value="ECO:0007669"/>
    <property type="project" value="UniProtKB-KW"/>
</dbReference>
<keyword evidence="2" id="KW-0489">Methyltransferase</keyword>
<dbReference type="PANTHER" id="PTHR36973:SF4">
    <property type="entry name" value="NODULATION PROTEIN"/>
    <property type="match status" value="1"/>
</dbReference>
<dbReference type="InterPro" id="IPR053188">
    <property type="entry name" value="FkbM_Methyltransferase"/>
</dbReference>
<evidence type="ECO:0000259" key="1">
    <source>
        <dbReference type="Pfam" id="PF05050"/>
    </source>
</evidence>
<protein>
    <submittedName>
        <fullName evidence="2">FkbM family methyltransferase</fullName>
    </submittedName>
</protein>
<reference evidence="2 3" key="1">
    <citation type="submission" date="2016-10" db="EMBL/GenBank/DDBJ databases">
        <title>Description of Gloeomargarita lithophora gen. nov., sp. nov., a thylakoid-bearing basal-branching cyanobacterium with intracellular carbonates, and proposal for Gloeomargaritales ord. nov.</title>
        <authorList>
            <person name="Moreira D."/>
            <person name="Tavera R."/>
            <person name="Benzerara K."/>
            <person name="Skouri-Panet F."/>
            <person name="Couradeau E."/>
            <person name="Gerard E."/>
            <person name="Loussert C."/>
            <person name="Novelo E."/>
            <person name="Zivanovic Y."/>
            <person name="Lopez-Garcia P."/>
        </authorList>
    </citation>
    <scope>NUCLEOTIDE SEQUENCE [LARGE SCALE GENOMIC DNA]</scope>
    <source>
        <strain evidence="2 3">D10</strain>
    </source>
</reference>
<dbReference type="InterPro" id="IPR029063">
    <property type="entry name" value="SAM-dependent_MTases_sf"/>
</dbReference>
<dbReference type="SUPFAM" id="SSF53335">
    <property type="entry name" value="S-adenosyl-L-methionine-dependent methyltransferases"/>
    <property type="match status" value="1"/>
</dbReference>
<keyword evidence="3" id="KW-1185">Reference proteome</keyword>
<dbReference type="RefSeq" id="WP_084111820.1">
    <property type="nucleotide sequence ID" value="NZ_CP017675.1"/>
</dbReference>
<dbReference type="PANTHER" id="PTHR36973">
    <property type="entry name" value="SLL1456 PROTEIN-RELATED"/>
    <property type="match status" value="1"/>
</dbReference>
<dbReference type="Proteomes" id="UP000180235">
    <property type="component" value="Chromosome"/>
</dbReference>
<dbReference type="STRING" id="1188229.GlitD10_2716"/>
<feature type="domain" description="Methyltransferase FkbM" evidence="1">
    <location>
        <begin position="23"/>
        <end position="203"/>
    </location>
</feature>
<evidence type="ECO:0000313" key="2">
    <source>
        <dbReference type="EMBL" id="APB35059.1"/>
    </source>
</evidence>
<dbReference type="Pfam" id="PF05050">
    <property type="entry name" value="Methyltransf_21"/>
    <property type="match status" value="1"/>
</dbReference>